<evidence type="ECO:0000259" key="2">
    <source>
        <dbReference type="PROSITE" id="PS50234"/>
    </source>
</evidence>
<feature type="chain" id="PRO_5042968310" description="VWFA domain-containing protein" evidence="1">
    <location>
        <begin position="20"/>
        <end position="450"/>
    </location>
</feature>
<dbReference type="Gene3D" id="3.40.50.410">
    <property type="entry name" value="von Willebrand factor, type A domain"/>
    <property type="match status" value="2"/>
</dbReference>
<dbReference type="PROSITE" id="PS50234">
    <property type="entry name" value="VWFA"/>
    <property type="match status" value="2"/>
</dbReference>
<dbReference type="AlphaFoldDB" id="A0AAN9C3C5"/>
<feature type="signal peptide" evidence="1">
    <location>
        <begin position="1"/>
        <end position="19"/>
    </location>
</feature>
<keyword evidence="1" id="KW-0732">Signal</keyword>
<evidence type="ECO:0000256" key="1">
    <source>
        <dbReference type="SAM" id="SignalP"/>
    </source>
</evidence>
<feature type="domain" description="VWFA" evidence="2">
    <location>
        <begin position="55"/>
        <end position="231"/>
    </location>
</feature>
<gene>
    <name evidence="3" type="ORF">V1264_002209</name>
</gene>
<reference evidence="3 4" key="1">
    <citation type="submission" date="2024-02" db="EMBL/GenBank/DDBJ databases">
        <title>Chromosome-scale genome assembly of the rough periwinkle Littorina saxatilis.</title>
        <authorList>
            <person name="De Jode A."/>
            <person name="Faria R."/>
            <person name="Formenti G."/>
            <person name="Sims Y."/>
            <person name="Smith T.P."/>
            <person name="Tracey A."/>
            <person name="Wood J.M.D."/>
            <person name="Zagrodzka Z.B."/>
            <person name="Johannesson K."/>
            <person name="Butlin R.K."/>
            <person name="Leder E.H."/>
        </authorList>
    </citation>
    <scope>NUCLEOTIDE SEQUENCE [LARGE SCALE GENOMIC DNA]</scope>
    <source>
        <strain evidence="3">Snail1</strain>
        <tissue evidence="3">Muscle</tissue>
    </source>
</reference>
<organism evidence="3 4">
    <name type="scientific">Littorina saxatilis</name>
    <dbReference type="NCBI Taxonomy" id="31220"/>
    <lineage>
        <taxon>Eukaryota</taxon>
        <taxon>Metazoa</taxon>
        <taxon>Spiralia</taxon>
        <taxon>Lophotrochozoa</taxon>
        <taxon>Mollusca</taxon>
        <taxon>Gastropoda</taxon>
        <taxon>Caenogastropoda</taxon>
        <taxon>Littorinimorpha</taxon>
        <taxon>Littorinoidea</taxon>
        <taxon>Littorinidae</taxon>
        <taxon>Littorina</taxon>
    </lineage>
</organism>
<evidence type="ECO:0000313" key="3">
    <source>
        <dbReference type="EMBL" id="KAK7116547.1"/>
    </source>
</evidence>
<name>A0AAN9C3C5_9CAEN</name>
<dbReference type="SUPFAM" id="SSF53300">
    <property type="entry name" value="vWA-like"/>
    <property type="match status" value="2"/>
</dbReference>
<dbReference type="PANTHER" id="PTHR24020">
    <property type="entry name" value="COLLAGEN ALPHA"/>
    <property type="match status" value="1"/>
</dbReference>
<feature type="domain" description="VWFA" evidence="2">
    <location>
        <begin position="258"/>
        <end position="443"/>
    </location>
</feature>
<dbReference type="PANTHER" id="PTHR24020:SF87">
    <property type="entry name" value="COLLAGEN ALPHA-1(VI) CHAIN-LIKE"/>
    <property type="match status" value="1"/>
</dbReference>
<dbReference type="EMBL" id="JBAMIC010000001">
    <property type="protein sequence ID" value="KAK7116547.1"/>
    <property type="molecule type" value="Genomic_DNA"/>
</dbReference>
<sequence>MGPALVFCVIFCVLQPALQYSLGDREHMVSEAWSDDILTDGWNGVPRGCGGKPADVYLVMDTADGSPAKAVEERKRYLSDLSALFYLHKSFTRVGIVTYGHTPVLTTPLGAHVTLPEVQKAVQETPRVGGSRNTAQALNYLRLSAFSPAVARQGVAHVVILMTNGNSADDMQLSEEATLLRKQGVYIYAVSSTASGHMDKRELHELASSPLENFVYTSDDWNIVDSLIDLLHIKECNYQVLPPLPGKEAVCTSRRPTELLFAVEHLAMGSRHTQLVVTFIQHMLAELDPDSDIQAAMVTSKDPISRRFASSRDVQPVQKVERTLGRVVFPDLGSLLKRARRALTRNSATRAQLTNASRQRLMDVQRVLVVFMDDNVQLTKSALAAARANRRHKLDTYVVYVGEDGKLKDTADEVALLANGEGHVIRVPSYDQLQSQSTVLDTLRTVCTGL</sequence>
<protein>
    <recommendedName>
        <fullName evidence="2">VWFA domain-containing protein</fullName>
    </recommendedName>
</protein>
<dbReference type="SMART" id="SM00327">
    <property type="entry name" value="VWA"/>
    <property type="match status" value="2"/>
</dbReference>
<dbReference type="InterPro" id="IPR002035">
    <property type="entry name" value="VWF_A"/>
</dbReference>
<keyword evidence="4" id="KW-1185">Reference proteome</keyword>
<proteinExistence type="predicted"/>
<dbReference type="CDD" id="cd01450">
    <property type="entry name" value="vWFA_subfamily_ECM"/>
    <property type="match status" value="1"/>
</dbReference>
<dbReference type="Pfam" id="PF00092">
    <property type="entry name" value="VWA"/>
    <property type="match status" value="2"/>
</dbReference>
<dbReference type="InterPro" id="IPR050525">
    <property type="entry name" value="ECM_Assembly_Org"/>
</dbReference>
<accession>A0AAN9C3C5</accession>
<comment type="caution">
    <text evidence="3">The sequence shown here is derived from an EMBL/GenBank/DDBJ whole genome shotgun (WGS) entry which is preliminary data.</text>
</comment>
<dbReference type="InterPro" id="IPR036465">
    <property type="entry name" value="vWFA_dom_sf"/>
</dbReference>
<dbReference type="Proteomes" id="UP001374579">
    <property type="component" value="Unassembled WGS sequence"/>
</dbReference>
<evidence type="ECO:0000313" key="4">
    <source>
        <dbReference type="Proteomes" id="UP001374579"/>
    </source>
</evidence>